<comment type="function">
    <text evidence="10">Catalyzes the first step of diphthamide biosynthesis, i.e. the transfer of the 3-amino-3-carboxypropyl group from S-adenosyl-L-methionine (SAM) to the C2 position of the imidazole ring of the target histidine residue in translation elongation factor 2 (EF-2).</text>
</comment>
<dbReference type="Proteomes" id="UP000001017">
    <property type="component" value="Chromosome"/>
</dbReference>
<dbReference type="GO" id="GO:0046872">
    <property type="term" value="F:metal ion binding"/>
    <property type="evidence" value="ECO:0007669"/>
    <property type="project" value="UniProtKB-KW"/>
</dbReference>
<dbReference type="NCBIfam" id="TIGR00322">
    <property type="entry name" value="diphth2_R"/>
    <property type="match status" value="1"/>
</dbReference>
<reference evidence="11 12" key="2">
    <citation type="journal article" date="2000" name="Proc. Natl. Acad. Sci. U.S.A.">
        <title>Archaeal adaptation to higher temperatures revealed by genomic sequence of Thermoplasma volcanium.</title>
        <authorList>
            <person name="Kawashima T."/>
            <person name="Amano N."/>
            <person name="Koike H."/>
            <person name="Makino S."/>
            <person name="Higuchi S."/>
            <person name="Kawashima-Ohya Y."/>
            <person name="Watanabe K."/>
            <person name="Yamazaki M."/>
            <person name="Kanehori K."/>
            <person name="Kawamoto T."/>
            <person name="Nunoshiba T."/>
            <person name="Yamamoto Y."/>
            <person name="Aramaki H."/>
            <person name="Makino K."/>
            <person name="Suzuki M."/>
        </authorList>
    </citation>
    <scope>NUCLEOTIDE SEQUENCE [LARGE SCALE GENOMIC DNA]</scope>
    <source>
        <strain evidence="12">ATCC 51530 / DSM 4299 / JCM 9571 / NBRC 15438 / GSS1</strain>
    </source>
</reference>
<dbReference type="InterPro" id="IPR042264">
    <property type="entry name" value="DPH1/DPH2_2"/>
</dbReference>
<protein>
    <recommendedName>
        <fullName evidence="3 10">2-(3-amino-3-carboxypropyl)histidine synthase</fullName>
        <ecNumber evidence="3 10">2.5.1.108</ecNumber>
    </recommendedName>
</protein>
<keyword evidence="6 10" id="KW-0479">Metal-binding</keyword>
<gene>
    <name evidence="11" type="ORF">TVG1411317</name>
</gene>
<comment type="similarity">
    <text evidence="10">Belongs to the DPH1/DPH2 family.</text>
</comment>
<dbReference type="OrthoDB" id="314at2157"/>
<evidence type="ECO:0000256" key="1">
    <source>
        <dbReference type="ARBA" id="ARBA00001966"/>
    </source>
</evidence>
<dbReference type="Gene3D" id="3.40.50.11850">
    <property type="entry name" value="Diphthamide synthesis DPH1/DPH2 domain 2"/>
    <property type="match status" value="1"/>
</dbReference>
<proteinExistence type="inferred from homology"/>
<dbReference type="SFLD" id="SFLDS00032">
    <property type="entry name" value="Radical_SAM_3-amino-3-carboxyp"/>
    <property type="match status" value="1"/>
</dbReference>
<name>Q978Q2_THEVO</name>
<dbReference type="InterPro" id="IPR042263">
    <property type="entry name" value="DPH1/DPH2_1"/>
</dbReference>
<dbReference type="PANTHER" id="PTHR10762:SF1">
    <property type="entry name" value="2-(3-AMINO-3-CARBOXYPROPYL)HISTIDINE SYNTHASE SUBUNIT 1"/>
    <property type="match status" value="1"/>
</dbReference>
<dbReference type="Gene3D" id="3.40.50.11860">
    <property type="entry name" value="Diphthamide synthesis DPH1/DPH2 domain 3"/>
    <property type="match status" value="1"/>
</dbReference>
<dbReference type="HOGENOM" id="CLU_037146_0_0_2"/>
<dbReference type="PhylomeDB" id="Q978Q2"/>
<dbReference type="EMBL" id="BA000011">
    <property type="protein sequence ID" value="BAB60505.1"/>
    <property type="molecule type" value="Genomic_DNA"/>
</dbReference>
<dbReference type="InterPro" id="IPR042265">
    <property type="entry name" value="DPH1/DPH2_3"/>
</dbReference>
<dbReference type="PaxDb" id="273116-14325602"/>
<evidence type="ECO:0000313" key="11">
    <source>
        <dbReference type="EMBL" id="BAB60505.1"/>
    </source>
</evidence>
<dbReference type="GO" id="GO:0017183">
    <property type="term" value="P:protein histidyl modification to diphthamide"/>
    <property type="evidence" value="ECO:0007669"/>
    <property type="project" value="UniProtKB-UniRule"/>
</dbReference>
<organism evidence="11 12">
    <name type="scientific">Thermoplasma volcanium (strain ATCC 51530 / DSM 4299 / JCM 9571 / NBRC 15438 / GSS1)</name>
    <dbReference type="NCBI Taxonomy" id="273116"/>
    <lineage>
        <taxon>Archaea</taxon>
        <taxon>Methanobacteriati</taxon>
        <taxon>Thermoplasmatota</taxon>
        <taxon>Thermoplasmata</taxon>
        <taxon>Thermoplasmatales</taxon>
        <taxon>Thermoplasmataceae</taxon>
        <taxon>Thermoplasma</taxon>
    </lineage>
</organism>
<dbReference type="InterPro" id="IPR016435">
    <property type="entry name" value="DPH1/DPH2"/>
</dbReference>
<evidence type="ECO:0000256" key="7">
    <source>
        <dbReference type="ARBA" id="ARBA00023004"/>
    </source>
</evidence>
<keyword evidence="4 10" id="KW-0808">Transferase</keyword>
<keyword evidence="7 10" id="KW-0408">Iron</keyword>
<dbReference type="InterPro" id="IPR022428">
    <property type="entry name" value="Dph2_arc"/>
</dbReference>
<keyword evidence="10" id="KW-0004">4Fe-4S</keyword>
<dbReference type="PIRSF" id="PIRSF004967">
    <property type="entry name" value="DPH1"/>
    <property type="match status" value="1"/>
</dbReference>
<reference evidence="11 12" key="1">
    <citation type="journal article" date="1999" name="Proc. Jpn. Acad.">
        <title>Determination of the complete genomic DNA sequence of Thermoplasma volvanium GSS1.</title>
        <authorList>
            <person name="Kawashima T."/>
            <person name="Yamamoto Y."/>
            <person name="Aramaki H."/>
            <person name="Nunoshiba T."/>
            <person name="Kawamoto T."/>
            <person name="Watanabe K."/>
            <person name="Yamazaki M."/>
            <person name="Kanehori K."/>
            <person name="Amano N."/>
            <person name="Ohya Y."/>
            <person name="Makino K."/>
            <person name="Suzuki M."/>
        </authorList>
    </citation>
    <scope>NUCLEOTIDE SEQUENCE [LARGE SCALE GENOMIC DNA]</scope>
    <source>
        <strain evidence="12">ATCC 51530 / DSM 4299 / JCM 9571 / NBRC 15438 / GSS1</strain>
    </source>
</reference>
<dbReference type="GO" id="GO:0090560">
    <property type="term" value="F:2-(3-amino-3-carboxypropyl)histidine synthase activity"/>
    <property type="evidence" value="ECO:0007669"/>
    <property type="project" value="UniProtKB-UniRule"/>
</dbReference>
<keyword evidence="12" id="KW-1185">Reference proteome</keyword>
<dbReference type="STRING" id="273116.gene:9382171"/>
<comment type="catalytic activity">
    <reaction evidence="9 10">
        <text>L-histidyl-[translation elongation factor 2] + S-adenosyl-L-methionine = 2-[(3S)-amino-3-carboxypropyl]-L-histidyl-[translation elongation factor 2] + S-methyl-5'-thioadenosine + H(+)</text>
        <dbReference type="Rhea" id="RHEA:36783"/>
        <dbReference type="Rhea" id="RHEA-COMP:9748"/>
        <dbReference type="Rhea" id="RHEA-COMP:9749"/>
        <dbReference type="ChEBI" id="CHEBI:15378"/>
        <dbReference type="ChEBI" id="CHEBI:17509"/>
        <dbReference type="ChEBI" id="CHEBI:29979"/>
        <dbReference type="ChEBI" id="CHEBI:59789"/>
        <dbReference type="ChEBI" id="CHEBI:73995"/>
        <dbReference type="EC" id="2.5.1.108"/>
    </reaction>
</comment>
<dbReference type="Gene3D" id="3.40.50.11840">
    <property type="entry name" value="Diphthamide synthesis DPH1/DPH2 domain 1"/>
    <property type="match status" value="1"/>
</dbReference>
<evidence type="ECO:0000256" key="2">
    <source>
        <dbReference type="ARBA" id="ARBA00005156"/>
    </source>
</evidence>
<dbReference type="Pfam" id="PF01866">
    <property type="entry name" value="Diphthamide_syn"/>
    <property type="match status" value="1"/>
</dbReference>
<keyword evidence="5 10" id="KW-0949">S-adenosyl-L-methionine</keyword>
<sequence length="345" mass="39366">MYKNNFENYMNLDIYKDIEEIRAALEHLGAKKILLQLPDGLKPEVYHYFNYLSANYNVVISSSPVYGACDIGPSSIYDKVDAIVQIGHSPMPNVKYPKPTIFVEHHYNARISNIDTSLLEGKYDRIGLLFSVQYKEVADEVRKIFENKGFTVIIGKKDGRMAYDGQVLGCNFSSVHSISYDVDAYVLVSTGQFHGIGAQLSTEREVFVLDLNDYKLHSMKDEADKFIRKRYAQIFRAKEARKICIISDTRIGQRRERLARIILRQVQQMGLEGILAVTDNISNQDLENMRCDAVVYTGCPRVPIDDQQKFTMPLLTPAEFEMGFVKNSNRYVLDEIVSVDDPADK</sequence>
<dbReference type="eggNOG" id="arCOG04112">
    <property type="taxonomic scope" value="Archaea"/>
</dbReference>
<evidence type="ECO:0000256" key="9">
    <source>
        <dbReference type="ARBA" id="ARBA00048403"/>
    </source>
</evidence>
<dbReference type="PANTHER" id="PTHR10762">
    <property type="entry name" value="DIPHTHAMIDE BIOSYNTHESIS PROTEIN"/>
    <property type="match status" value="1"/>
</dbReference>
<dbReference type="NCBIfam" id="TIGR03682">
    <property type="entry name" value="arCOG04112"/>
    <property type="match status" value="1"/>
</dbReference>
<evidence type="ECO:0000313" key="12">
    <source>
        <dbReference type="Proteomes" id="UP000001017"/>
    </source>
</evidence>
<evidence type="ECO:0000256" key="5">
    <source>
        <dbReference type="ARBA" id="ARBA00022691"/>
    </source>
</evidence>
<evidence type="ECO:0000256" key="4">
    <source>
        <dbReference type="ARBA" id="ARBA00022679"/>
    </source>
</evidence>
<dbReference type="UniPathway" id="UPA00559"/>
<dbReference type="InterPro" id="IPR035435">
    <property type="entry name" value="DPH1/DPH2_euk_archaea"/>
</dbReference>
<dbReference type="KEGG" id="tvo:TVG1411317"/>
<evidence type="ECO:0000256" key="10">
    <source>
        <dbReference type="PIRNR" id="PIRNR004967"/>
    </source>
</evidence>
<dbReference type="GO" id="GO:0051539">
    <property type="term" value="F:4 iron, 4 sulfur cluster binding"/>
    <property type="evidence" value="ECO:0007669"/>
    <property type="project" value="UniProtKB-UniRule"/>
</dbReference>
<dbReference type="AlphaFoldDB" id="Q978Q2"/>
<evidence type="ECO:0000256" key="8">
    <source>
        <dbReference type="ARBA" id="ARBA00023014"/>
    </source>
</evidence>
<comment type="cofactor">
    <cofactor evidence="1 10">
        <name>[4Fe-4S] cluster</name>
        <dbReference type="ChEBI" id="CHEBI:49883"/>
    </cofactor>
</comment>
<evidence type="ECO:0000256" key="6">
    <source>
        <dbReference type="ARBA" id="ARBA00022723"/>
    </source>
</evidence>
<accession>Q978Q2</accession>
<keyword evidence="8 10" id="KW-0411">Iron-sulfur</keyword>
<comment type="pathway">
    <text evidence="2 10">Protein modification; peptidyl-diphthamide biosynthesis.</text>
</comment>
<evidence type="ECO:0000256" key="3">
    <source>
        <dbReference type="ARBA" id="ARBA00012221"/>
    </source>
</evidence>
<dbReference type="EC" id="2.5.1.108" evidence="3 10"/>